<dbReference type="GO" id="GO:0017171">
    <property type="term" value="F:serine hydrolase activity"/>
    <property type="evidence" value="ECO:0007669"/>
    <property type="project" value="Ensembl"/>
</dbReference>
<feature type="compositionally biased region" description="Basic and acidic residues" evidence="1">
    <location>
        <begin position="7"/>
        <end position="23"/>
    </location>
</feature>
<proteinExistence type="evidence at protein level"/>
<dbReference type="STRING" id="9823.ENSSSCP00000064202"/>
<dbReference type="PANTHER" id="PTHR15394:SF3">
    <property type="entry name" value="SERINE HYDROLASE RBBP9"/>
    <property type="match status" value="1"/>
</dbReference>
<name>A0A5G2QJS0_PIG</name>
<keyword evidence="3" id="KW-1185">Reference proteome</keyword>
<dbReference type="Proteomes" id="UP000008227">
    <property type="component" value="Chromosome 17"/>
</dbReference>
<dbReference type="GO" id="GO:0060510">
    <property type="term" value="P:type II pneumocyte differentiation"/>
    <property type="evidence" value="ECO:0007669"/>
    <property type="project" value="Ensembl"/>
</dbReference>
<reference evidence="2" key="4">
    <citation type="submission" date="2025-09" db="UniProtKB">
        <authorList>
            <consortium name="Ensembl"/>
        </authorList>
    </citation>
    <scope>IDENTIFICATION</scope>
</reference>
<dbReference type="InterPro" id="IPR029058">
    <property type="entry name" value="AB_hydrolase_fold"/>
</dbReference>
<reference evidence="2" key="2">
    <citation type="journal article" date="2020" name="Gigascience">
        <title>An improved pig reference genome sequence to enable pig genetics and genomics research.</title>
        <authorList>
            <person name="Warr A."/>
            <person name="Affara N."/>
            <person name="Aken B."/>
            <person name="Beiki H."/>
            <person name="Bickhart D.M."/>
            <person name="Billis K."/>
            <person name="Chow W."/>
            <person name="Eory L."/>
            <person name="Finlayson H.A."/>
            <person name="Flicek P."/>
            <person name="Giron C.G."/>
            <person name="Griffin D.K."/>
            <person name="Hall R."/>
            <person name="Hannum G."/>
            <person name="Hourlier T."/>
            <person name="Howe K."/>
            <person name="Hume D.A."/>
            <person name="Izuogu O."/>
            <person name="Kim K."/>
            <person name="Koren S."/>
            <person name="Liu H."/>
            <person name="Manchanda N."/>
            <person name="Martin F.J."/>
            <person name="Nonneman D.J."/>
            <person name="O'Connor R.E."/>
            <person name="Phillippy A.M."/>
            <person name="Rohrer G.A."/>
            <person name="Rosen B.D."/>
            <person name="Rund L.A."/>
            <person name="Sargent C.A."/>
            <person name="Schook L.B."/>
            <person name="Schroeder S.G."/>
            <person name="Schwartz A.S."/>
            <person name="Skinner B.M."/>
            <person name="Talbot R."/>
            <person name="Tseng E."/>
            <person name="Tuggle C.K."/>
            <person name="Watson M."/>
            <person name="Smith T.P.L."/>
            <person name="Archibald A.L."/>
        </authorList>
    </citation>
    <scope>NUCLEOTIDE SEQUENCE [LARGE SCALE GENOMIC DNA]</scope>
    <source>
        <strain evidence="2">Duroc</strain>
    </source>
</reference>
<dbReference type="GO" id="GO:0010628">
    <property type="term" value="P:positive regulation of gene expression"/>
    <property type="evidence" value="ECO:0007669"/>
    <property type="project" value="Ensembl"/>
</dbReference>
<dbReference type="GO" id="GO:0009624">
    <property type="term" value="P:response to nematode"/>
    <property type="evidence" value="ECO:0007669"/>
    <property type="project" value="Ensembl"/>
</dbReference>
<dbReference type="AlphaFoldDB" id="A0A5G2QJS0"/>
<reference evidence="3" key="1">
    <citation type="submission" date="2009-11" db="EMBL/GenBank/DDBJ databases">
        <authorList>
            <consortium name="Porcine genome sequencing project"/>
        </authorList>
    </citation>
    <scope>NUCLEOTIDE SEQUENCE [LARGE SCALE GENOMIC DNA]</scope>
    <source>
        <strain evidence="3">Duroc</strain>
    </source>
</reference>
<dbReference type="Gene3D" id="3.40.50.1820">
    <property type="entry name" value="alpha/beta hydrolase"/>
    <property type="match status" value="1"/>
</dbReference>
<evidence type="ECO:0000313" key="3">
    <source>
        <dbReference type="Proteomes" id="UP000008227"/>
    </source>
</evidence>
<evidence type="ECO:0000313" key="4">
    <source>
        <dbReference type="VGNC" id="VGNC:96532"/>
    </source>
</evidence>
<dbReference type="InParanoid" id="A0A5G2QJS0"/>
<protein>
    <submittedName>
        <fullName evidence="2">RB binding protein 9, serine hydrolase</fullName>
    </submittedName>
</protein>
<keyword evidence="5" id="KW-1267">Proteomics identification</keyword>
<dbReference type="VGNC" id="VGNC:96532">
    <property type="gene designation" value="RBBP9"/>
</dbReference>
<dbReference type="SMR" id="A0A5G2QJS0"/>
<dbReference type="SUPFAM" id="SSF53474">
    <property type="entry name" value="alpha/beta-Hydrolases"/>
    <property type="match status" value="1"/>
</dbReference>
<dbReference type="Bgee" id="ENSSSCG00000029494">
    <property type="expression patterns" value="Expressed in liver and 47 other cell types or tissues"/>
</dbReference>
<evidence type="ECO:0007829" key="5">
    <source>
        <dbReference type="PeptideAtlas" id="A0A5G2QJS0"/>
    </source>
</evidence>
<accession>A0A5G2QJS0</accession>
<dbReference type="GeneTree" id="ENSGT00390000014861"/>
<dbReference type="Ensembl" id="ENSSSCT00000081744.2">
    <property type="protein sequence ID" value="ENSSSCP00000064202.1"/>
    <property type="gene ID" value="ENSSSCG00000029494.4"/>
</dbReference>
<dbReference type="ExpressionAtlas" id="A0A5G2QJS0">
    <property type="expression patterns" value="baseline and differential"/>
</dbReference>
<dbReference type="GO" id="GO:0005654">
    <property type="term" value="C:nucleoplasm"/>
    <property type="evidence" value="ECO:0007669"/>
    <property type="project" value="Ensembl"/>
</dbReference>
<evidence type="ECO:0000313" key="2">
    <source>
        <dbReference type="Ensembl" id="ENSSSCP00000064202.1"/>
    </source>
</evidence>
<dbReference type="Pfam" id="PF06821">
    <property type="entry name" value="Ser_hydrolase"/>
    <property type="match status" value="1"/>
</dbReference>
<evidence type="ECO:0000256" key="1">
    <source>
        <dbReference type="SAM" id="MobiDB-lite"/>
    </source>
</evidence>
<reference evidence="2" key="3">
    <citation type="submission" date="2025-08" db="UniProtKB">
        <authorList>
            <consortium name="Ensembl"/>
        </authorList>
    </citation>
    <scope>IDENTIFICATION</scope>
</reference>
<dbReference type="GO" id="GO:0006805">
    <property type="term" value="P:xenobiotic metabolic process"/>
    <property type="evidence" value="ECO:0007669"/>
    <property type="project" value="Ensembl"/>
</dbReference>
<feature type="region of interest" description="Disordered" evidence="1">
    <location>
        <begin position="1"/>
        <end position="37"/>
    </location>
</feature>
<dbReference type="PANTHER" id="PTHR15394">
    <property type="entry name" value="SERINE HYDROLASE RBBP9"/>
    <property type="match status" value="1"/>
</dbReference>
<gene>
    <name evidence="2 4" type="primary">RBBP9</name>
</gene>
<sequence length="238" mass="26726">MAPEEGVFPREGARSWPERDVSTREGQGGESLGTHAHEIPVSSSGKVSFIKLQGFLPSQCPVTSSLRSPTLVHSSSQSLLYFHVKIPGFQCLAKNMPDPITARESIWLPFMETELRCDEETIIIGHSSGAIAAMRYAETHRVYAIVLVSAYTSDLGDENERASGYFSRPWQWEKIKANCPHIVQFGSTDDPFLPWKEQQEVADRLEAKLYSFTDRGHFQNTEFHELVNVVKSLLKVQA</sequence>
<dbReference type="InterPro" id="IPR010662">
    <property type="entry name" value="RBBP9/YdeN"/>
</dbReference>
<organism evidence="2 3">
    <name type="scientific">Sus scrofa</name>
    <name type="common">Pig</name>
    <dbReference type="NCBI Taxonomy" id="9823"/>
    <lineage>
        <taxon>Eukaryota</taxon>
        <taxon>Metazoa</taxon>
        <taxon>Chordata</taxon>
        <taxon>Craniata</taxon>
        <taxon>Vertebrata</taxon>
        <taxon>Euteleostomi</taxon>
        <taxon>Mammalia</taxon>
        <taxon>Eutheria</taxon>
        <taxon>Laurasiatheria</taxon>
        <taxon>Artiodactyla</taxon>
        <taxon>Suina</taxon>
        <taxon>Suidae</taxon>
        <taxon>Sus</taxon>
    </lineage>
</organism>